<evidence type="ECO:0000256" key="1">
    <source>
        <dbReference type="SAM" id="MobiDB-lite"/>
    </source>
</evidence>
<dbReference type="AlphaFoldDB" id="A0AAP0PLI7"/>
<comment type="caution">
    <text evidence="2">The sequence shown here is derived from an EMBL/GenBank/DDBJ whole genome shotgun (WGS) entry which is preliminary data.</text>
</comment>
<accession>A0AAP0PLI7</accession>
<protein>
    <submittedName>
        <fullName evidence="2">Uncharacterized protein</fullName>
    </submittedName>
</protein>
<dbReference type="Proteomes" id="UP001419268">
    <property type="component" value="Unassembled WGS sequence"/>
</dbReference>
<dbReference type="EMBL" id="JBBNAG010000003">
    <property type="protein sequence ID" value="KAK9149108.1"/>
    <property type="molecule type" value="Genomic_DNA"/>
</dbReference>
<feature type="region of interest" description="Disordered" evidence="1">
    <location>
        <begin position="325"/>
        <end position="350"/>
    </location>
</feature>
<feature type="compositionally biased region" description="Basic residues" evidence="1">
    <location>
        <begin position="245"/>
        <end position="254"/>
    </location>
</feature>
<proteinExistence type="predicted"/>
<reference evidence="2 3" key="1">
    <citation type="submission" date="2024-01" db="EMBL/GenBank/DDBJ databases">
        <title>Genome assemblies of Stephania.</title>
        <authorList>
            <person name="Yang L."/>
        </authorList>
    </citation>
    <scope>NUCLEOTIDE SEQUENCE [LARGE SCALE GENOMIC DNA]</scope>
    <source>
        <strain evidence="2">JXDWG</strain>
        <tissue evidence="2">Leaf</tissue>
    </source>
</reference>
<sequence length="350" mass="37221">MSRSRLDLRTRHPTPKSLPRLRSSVAAAGAVTAGEFLRVASRRRWFVAVDPTRCRAGVAAVSPASLPSAACAGTAARQLHGSLAPLLTPAARSHRTAAVTCRCWFVGRPPPSVAGSRAAAAGAAPHRAAAAAGVTPVRRCCCRIPPNRDTADSPISSLTRRCTCSSRLALPASRRCRGWSSAVARPYLQRERRRWRREEEIGGASGSGEGEGEPEAVLTASQQQRGGRSSQRRTASEPAVQRGPVARRRRRSRVRPREVADRRHGRSSDGNQQQRRHADDSRRSSRGCSREMAAAALRRCSGTTSGAGREPAAALQHWRSCPVATVGGGPRCGSDGISRRSSGGGGAGEW</sequence>
<feature type="compositionally biased region" description="Low complexity" evidence="1">
    <location>
        <begin position="332"/>
        <end position="341"/>
    </location>
</feature>
<evidence type="ECO:0000313" key="3">
    <source>
        <dbReference type="Proteomes" id="UP001419268"/>
    </source>
</evidence>
<evidence type="ECO:0000313" key="2">
    <source>
        <dbReference type="EMBL" id="KAK9149108.1"/>
    </source>
</evidence>
<feature type="compositionally biased region" description="Low complexity" evidence="1">
    <location>
        <begin position="215"/>
        <end position="244"/>
    </location>
</feature>
<keyword evidence="3" id="KW-1185">Reference proteome</keyword>
<organism evidence="2 3">
    <name type="scientific">Stephania cephalantha</name>
    <dbReference type="NCBI Taxonomy" id="152367"/>
    <lineage>
        <taxon>Eukaryota</taxon>
        <taxon>Viridiplantae</taxon>
        <taxon>Streptophyta</taxon>
        <taxon>Embryophyta</taxon>
        <taxon>Tracheophyta</taxon>
        <taxon>Spermatophyta</taxon>
        <taxon>Magnoliopsida</taxon>
        <taxon>Ranunculales</taxon>
        <taxon>Menispermaceae</taxon>
        <taxon>Menispermoideae</taxon>
        <taxon>Cissampelideae</taxon>
        <taxon>Stephania</taxon>
    </lineage>
</organism>
<gene>
    <name evidence="2" type="ORF">Scep_007865</name>
</gene>
<feature type="region of interest" description="Disordered" evidence="1">
    <location>
        <begin position="198"/>
        <end position="289"/>
    </location>
</feature>
<name>A0AAP0PLI7_9MAGN</name>